<dbReference type="GO" id="GO:0003968">
    <property type="term" value="F:RNA-directed RNA polymerase activity"/>
    <property type="evidence" value="ECO:0007669"/>
    <property type="project" value="UniProtKB-KW"/>
</dbReference>
<dbReference type="GeneID" id="54477512"/>
<sequence>MQMTNRPQVGGQNSGGELKLHVRNLPPEWGTKEIFESLRHFGYLIRIEVFEDDAQRARSRNARVVFSPPPPSMDWIHKGLDFANAVGNKRHVEFAVCPPAQPRRFQSPMNALRSFPENLKVTASQLDFGVMKTEDSMLVLHSMQEGLVTPIEMALNLSRKVVDLNFALPGLAESEGRRQRGKSWSFKIRINIAQMQRIVEMKNELTGQRAWVISIAQPPMIYRKTDNVRDTHEPGATTWTEWQAWLRQTGVETSEASTTDMIQLQKTSGIDFGRWLTYSAIFDKPTADSAALFQLQQALQDHNIPISKEAVVSFDHKTPDLLWTWLDNPVTVLAGAETASTASEMALMATETIHLPFRIRYQLEVCISQGMLHECNIHKDFLTKLGSMDVERAVKLLEKVADEGERFYDTNTIFARLMNKVSVVRKEPPWYYAMVRAAIITPTTISFTTPVLETSNRVIRKYHQHQDRFIRVKFTDEKYKGRVQSFGDAVMNEVFTRIKRTMTNGINVAGRHYEFLAFGNSQFREHGAWFFASTSDLTAQKIRDELGDFEKIKVVAKYCSRIGQCFSTTRATRWTVDDERIPDIERNGFCFSDGVGKISPFLARMIAQELGYPSSSEAFPSAFQFRREGHKGILVVDPSLKKHTIQTRPTQEKFFGARHHGLEIVRVSQFSTAYLNVQLILVLSALGVENKVFVGMMRTMLSDLEEAMLSERKAVDLLQKNIDYNHMTVQLAEMIASGFMETKDPFTISCLHLWRSWSLKYLKEKSRVFVEQGAFVLGCVDETATLRGHFEKQSGSEQDDRSLEKLPQIFLQIDPTCKGKWKVIEGVCILARNPSLHPGDIRVVMAVDAPALHHIKDCVVLSQTGDRDLANMCSGGDLDGDDYLVIWDPALLPTEWNHAPMDYTPSPPLMSKDKVTVDDMTSLFVTHMKHDLLGPIAVAHKYHADALEAGIKDPICLELAQLHSMAVDYAKSGVPAQMPRRLKVKRWPHWCEPKNKSREKVYHSKKIIGQLYDEVERVPFRAAWHLPFDQRMLCAYTLDDAVLQSAREVKEAYDASIRRIMSKYGIGTEFEVWSTFVLEHSEDFGDYKFAETIGEARAALVDTYRKLCYEKAGTDDREKMAPFVAAMYTVTAEEVGAAWKAARQTVLKGGRWVPVREPGFGNMPFMSFPWLFAKELGEIANGQKNLKMEGSGAFTAPPSRMLQAAKKKVFEKVLGEGVVLEELGEMVLPLSSRRPVEMKTGFEKAEVEDNGDVSDGLAISTIKEEEFGLAALSEIASEAPVGQQASSLAPCTTPPPSVAHRSAKMDLNGTHPPFASPDMKSVQPALPRKALPVANPETARQEMQPSQSPPIPAAETNASVNEKEEGNSDADDELEDEYEGEIFITIDTKPSALDALARMMEF</sequence>
<dbReference type="PANTHER" id="PTHR23079">
    <property type="entry name" value="RNA-DEPENDENT RNA POLYMERASE"/>
    <property type="match status" value="1"/>
</dbReference>
<evidence type="ECO:0000313" key="12">
    <source>
        <dbReference type="EMBL" id="KAF2485998.1"/>
    </source>
</evidence>
<dbReference type="EC" id="2.7.7.48" evidence="8"/>
<dbReference type="OrthoDB" id="6513042at2759"/>
<dbReference type="EMBL" id="MU001632">
    <property type="protein sequence ID" value="KAF2485998.1"/>
    <property type="molecule type" value="Genomic_DNA"/>
</dbReference>
<dbReference type="InterPro" id="IPR035979">
    <property type="entry name" value="RBD_domain_sf"/>
</dbReference>
<dbReference type="Pfam" id="PF05183">
    <property type="entry name" value="RdRP"/>
    <property type="match status" value="1"/>
</dbReference>
<accession>A0A6A6Q0J7</accession>
<dbReference type="GO" id="GO:0030422">
    <property type="term" value="P:siRNA processing"/>
    <property type="evidence" value="ECO:0007669"/>
    <property type="project" value="TreeGrafter"/>
</dbReference>
<evidence type="ECO:0000256" key="1">
    <source>
        <dbReference type="ARBA" id="ARBA00005762"/>
    </source>
</evidence>
<keyword evidence="3 8" id="KW-0808">Transferase</keyword>
<keyword evidence="13" id="KW-1185">Reference proteome</keyword>
<evidence type="ECO:0000259" key="10">
    <source>
        <dbReference type="Pfam" id="PF05183"/>
    </source>
</evidence>
<dbReference type="Proteomes" id="UP000799767">
    <property type="component" value="Unassembled WGS sequence"/>
</dbReference>
<evidence type="ECO:0000259" key="11">
    <source>
        <dbReference type="Pfam" id="PF26253"/>
    </source>
</evidence>
<comment type="catalytic activity">
    <reaction evidence="7 8">
        <text>RNA(n) + a ribonucleoside 5'-triphosphate = RNA(n+1) + diphosphate</text>
        <dbReference type="Rhea" id="RHEA:21248"/>
        <dbReference type="Rhea" id="RHEA-COMP:14527"/>
        <dbReference type="Rhea" id="RHEA-COMP:17342"/>
        <dbReference type="ChEBI" id="CHEBI:33019"/>
        <dbReference type="ChEBI" id="CHEBI:61557"/>
        <dbReference type="ChEBI" id="CHEBI:140395"/>
        <dbReference type="EC" id="2.7.7.48"/>
    </reaction>
</comment>
<evidence type="ECO:0000256" key="9">
    <source>
        <dbReference type="SAM" id="MobiDB-lite"/>
    </source>
</evidence>
<gene>
    <name evidence="12" type="ORF">BDY17DRAFT_320832</name>
</gene>
<keyword evidence="5 8" id="KW-0694">RNA-binding</keyword>
<evidence type="ECO:0000256" key="7">
    <source>
        <dbReference type="ARBA" id="ARBA00048744"/>
    </source>
</evidence>
<organism evidence="12 13">
    <name type="scientific">Neohortaea acidophila</name>
    <dbReference type="NCBI Taxonomy" id="245834"/>
    <lineage>
        <taxon>Eukaryota</taxon>
        <taxon>Fungi</taxon>
        <taxon>Dikarya</taxon>
        <taxon>Ascomycota</taxon>
        <taxon>Pezizomycotina</taxon>
        <taxon>Dothideomycetes</taxon>
        <taxon>Dothideomycetidae</taxon>
        <taxon>Mycosphaerellales</taxon>
        <taxon>Teratosphaeriaceae</taxon>
        <taxon>Neohortaea</taxon>
    </lineage>
</organism>
<dbReference type="PANTHER" id="PTHR23079:SF55">
    <property type="entry name" value="RNA-DIRECTED RNA POLYMERASE"/>
    <property type="match status" value="1"/>
</dbReference>
<keyword evidence="6" id="KW-0943">RNA-mediated gene silencing</keyword>
<name>A0A6A6Q0J7_9PEZI</name>
<feature type="domain" description="RDRP C-terminal head" evidence="11">
    <location>
        <begin position="1042"/>
        <end position="1182"/>
    </location>
</feature>
<evidence type="ECO:0000256" key="6">
    <source>
        <dbReference type="ARBA" id="ARBA00023158"/>
    </source>
</evidence>
<comment type="similarity">
    <text evidence="1 8">Belongs to the RdRP family.</text>
</comment>
<protein>
    <recommendedName>
        <fullName evidence="8">RNA-dependent RNA polymerase</fullName>
        <ecNumber evidence="8">2.7.7.48</ecNumber>
    </recommendedName>
</protein>
<proteinExistence type="inferred from homology"/>
<evidence type="ECO:0000256" key="5">
    <source>
        <dbReference type="ARBA" id="ARBA00022884"/>
    </source>
</evidence>
<dbReference type="InterPro" id="IPR057596">
    <property type="entry name" value="RDRP_core"/>
</dbReference>
<evidence type="ECO:0000256" key="8">
    <source>
        <dbReference type="RuleBase" id="RU363098"/>
    </source>
</evidence>
<keyword evidence="2 8" id="KW-0696">RNA-directed RNA polymerase</keyword>
<feature type="compositionally biased region" description="Acidic residues" evidence="9">
    <location>
        <begin position="1367"/>
        <end position="1380"/>
    </location>
</feature>
<keyword evidence="4 8" id="KW-0548">Nucleotidyltransferase</keyword>
<feature type="domain" description="RDRP core" evidence="10">
    <location>
        <begin position="440"/>
        <end position="1015"/>
    </location>
</feature>
<dbReference type="Pfam" id="PF26253">
    <property type="entry name" value="RdRP_head"/>
    <property type="match status" value="1"/>
</dbReference>
<feature type="region of interest" description="Disordered" evidence="9">
    <location>
        <begin position="1336"/>
        <end position="1383"/>
    </location>
</feature>
<dbReference type="RefSeq" id="XP_033592567.1">
    <property type="nucleotide sequence ID" value="XM_033736510.1"/>
</dbReference>
<dbReference type="InterPro" id="IPR058752">
    <property type="entry name" value="RDRP_C_head"/>
</dbReference>
<dbReference type="InterPro" id="IPR007855">
    <property type="entry name" value="RDRP"/>
</dbReference>
<evidence type="ECO:0000313" key="13">
    <source>
        <dbReference type="Proteomes" id="UP000799767"/>
    </source>
</evidence>
<evidence type="ECO:0000256" key="4">
    <source>
        <dbReference type="ARBA" id="ARBA00022695"/>
    </source>
</evidence>
<dbReference type="CDD" id="cd00590">
    <property type="entry name" value="RRM_SF"/>
    <property type="match status" value="1"/>
</dbReference>
<dbReference type="SUPFAM" id="SSF54928">
    <property type="entry name" value="RNA-binding domain, RBD"/>
    <property type="match status" value="1"/>
</dbReference>
<dbReference type="GO" id="GO:0031380">
    <property type="term" value="C:nuclear RNA-directed RNA polymerase complex"/>
    <property type="evidence" value="ECO:0007669"/>
    <property type="project" value="TreeGrafter"/>
</dbReference>
<reference evidence="12" key="1">
    <citation type="journal article" date="2020" name="Stud. Mycol.">
        <title>101 Dothideomycetes genomes: a test case for predicting lifestyles and emergence of pathogens.</title>
        <authorList>
            <person name="Haridas S."/>
            <person name="Albert R."/>
            <person name="Binder M."/>
            <person name="Bloem J."/>
            <person name="Labutti K."/>
            <person name="Salamov A."/>
            <person name="Andreopoulos B."/>
            <person name="Baker S."/>
            <person name="Barry K."/>
            <person name="Bills G."/>
            <person name="Bluhm B."/>
            <person name="Cannon C."/>
            <person name="Castanera R."/>
            <person name="Culley D."/>
            <person name="Daum C."/>
            <person name="Ezra D."/>
            <person name="Gonzalez J."/>
            <person name="Henrissat B."/>
            <person name="Kuo A."/>
            <person name="Liang C."/>
            <person name="Lipzen A."/>
            <person name="Lutzoni F."/>
            <person name="Magnuson J."/>
            <person name="Mondo S."/>
            <person name="Nolan M."/>
            <person name="Ohm R."/>
            <person name="Pangilinan J."/>
            <person name="Park H.-J."/>
            <person name="Ramirez L."/>
            <person name="Alfaro M."/>
            <person name="Sun H."/>
            <person name="Tritt A."/>
            <person name="Yoshinaga Y."/>
            <person name="Zwiers L.-H."/>
            <person name="Turgeon B."/>
            <person name="Goodwin S."/>
            <person name="Spatafora J."/>
            <person name="Crous P."/>
            <person name="Grigoriev I."/>
        </authorList>
    </citation>
    <scope>NUCLEOTIDE SEQUENCE</scope>
    <source>
        <strain evidence="12">CBS 113389</strain>
    </source>
</reference>
<evidence type="ECO:0000256" key="3">
    <source>
        <dbReference type="ARBA" id="ARBA00022679"/>
    </source>
</evidence>
<dbReference type="GO" id="GO:0003723">
    <property type="term" value="F:RNA binding"/>
    <property type="evidence" value="ECO:0007669"/>
    <property type="project" value="UniProtKB-KW"/>
</dbReference>
<evidence type="ECO:0000256" key="2">
    <source>
        <dbReference type="ARBA" id="ARBA00022484"/>
    </source>
</evidence>
<feature type="region of interest" description="Disordered" evidence="9">
    <location>
        <begin position="1282"/>
        <end position="1324"/>
    </location>
</feature>